<proteinExistence type="predicted"/>
<dbReference type="InterPro" id="IPR029032">
    <property type="entry name" value="AhpD-like"/>
</dbReference>
<feature type="domain" description="Carboxymuconolactone decarboxylase-like" evidence="1">
    <location>
        <begin position="23"/>
        <end position="100"/>
    </location>
</feature>
<dbReference type="KEGG" id="rhg:EXZ61_21745"/>
<dbReference type="NCBIfam" id="TIGR00778">
    <property type="entry name" value="ahpD_dom"/>
    <property type="match status" value="1"/>
</dbReference>
<dbReference type="InterPro" id="IPR003779">
    <property type="entry name" value="CMD-like"/>
</dbReference>
<sequence>MVSNATAGALRLPYQTLSAASFKGMRDTKQALAQSPLGVALVELIYLRVSQLNGCAFCLEMHAKALRARGEAQERVDALAGWHASTRFNARERAALQWADTLTHIAQTHAPDAEFDALRAHFSDAEISDLTLAIASMNALNRVAIAMRQ</sequence>
<gene>
    <name evidence="2" type="ORF">EXZ61_21745</name>
</gene>
<reference evidence="3" key="2">
    <citation type="journal article" date="2020" name="Int. J. Syst. Evol. Microbiol.">
        <title>Genomic insights into a novel species Rhodoferax aquaticus sp. nov., isolated from freshwater.</title>
        <authorList>
            <person name="Li T."/>
            <person name="Zhuo Y."/>
            <person name="Jin C.Z."/>
            <person name="Wu X."/>
            <person name="Ko S.R."/>
            <person name="Jin F.J."/>
            <person name="Ahn C.Y."/>
            <person name="Oh H.M."/>
            <person name="Lee H.G."/>
            <person name="Jin L."/>
        </authorList>
    </citation>
    <scope>NUCLEOTIDE SEQUENCE [LARGE SCALE GENOMIC DNA]</scope>
    <source>
        <strain evidence="3">Gr-4</strain>
    </source>
</reference>
<name>A0A515EV64_9BURK</name>
<dbReference type="Gene3D" id="1.20.1290.10">
    <property type="entry name" value="AhpD-like"/>
    <property type="match status" value="1"/>
</dbReference>
<evidence type="ECO:0000313" key="3">
    <source>
        <dbReference type="Proteomes" id="UP000317365"/>
    </source>
</evidence>
<dbReference type="GO" id="GO:0051920">
    <property type="term" value="F:peroxiredoxin activity"/>
    <property type="evidence" value="ECO:0007669"/>
    <property type="project" value="InterPro"/>
</dbReference>
<organism evidence="2 3">
    <name type="scientific">Rhodoferax aquaticus</name>
    <dbReference type="NCBI Taxonomy" id="2527691"/>
    <lineage>
        <taxon>Bacteria</taxon>
        <taxon>Pseudomonadati</taxon>
        <taxon>Pseudomonadota</taxon>
        <taxon>Betaproteobacteria</taxon>
        <taxon>Burkholderiales</taxon>
        <taxon>Comamonadaceae</taxon>
        <taxon>Rhodoferax</taxon>
    </lineage>
</organism>
<protein>
    <submittedName>
        <fullName evidence="2">Carboxymuconolactone decarboxylase family protein</fullName>
    </submittedName>
</protein>
<evidence type="ECO:0000259" key="1">
    <source>
        <dbReference type="Pfam" id="PF02627"/>
    </source>
</evidence>
<keyword evidence="3" id="KW-1185">Reference proteome</keyword>
<dbReference type="PANTHER" id="PTHR34846">
    <property type="entry name" value="4-CARBOXYMUCONOLACTONE DECARBOXYLASE FAMILY PROTEIN (AFU_ORTHOLOGUE AFUA_6G11590)"/>
    <property type="match status" value="1"/>
</dbReference>
<dbReference type="PANTHER" id="PTHR34846:SF10">
    <property type="entry name" value="CYTOPLASMIC PROTEIN"/>
    <property type="match status" value="1"/>
</dbReference>
<accession>A0A515EV64</accession>
<dbReference type="SUPFAM" id="SSF69118">
    <property type="entry name" value="AhpD-like"/>
    <property type="match status" value="1"/>
</dbReference>
<reference evidence="3" key="1">
    <citation type="submission" date="2019-02" db="EMBL/GenBank/DDBJ databases">
        <title>Complete genome sequence of Rhodoferax sp. Gr-4.</title>
        <authorList>
            <person name="Jin L."/>
        </authorList>
    </citation>
    <scope>NUCLEOTIDE SEQUENCE [LARGE SCALE GENOMIC DNA]</scope>
    <source>
        <strain evidence="3">Gr-4</strain>
    </source>
</reference>
<dbReference type="AlphaFoldDB" id="A0A515EV64"/>
<dbReference type="Proteomes" id="UP000317365">
    <property type="component" value="Chromosome"/>
</dbReference>
<dbReference type="Pfam" id="PF02627">
    <property type="entry name" value="CMD"/>
    <property type="match status" value="1"/>
</dbReference>
<dbReference type="InterPro" id="IPR004675">
    <property type="entry name" value="AhpD_core"/>
</dbReference>
<dbReference type="EMBL" id="CP036282">
    <property type="protein sequence ID" value="QDL56566.1"/>
    <property type="molecule type" value="Genomic_DNA"/>
</dbReference>
<evidence type="ECO:0000313" key="2">
    <source>
        <dbReference type="EMBL" id="QDL56566.1"/>
    </source>
</evidence>
<dbReference type="RefSeq" id="WP_142814001.1">
    <property type="nucleotide sequence ID" value="NZ_CP036282.1"/>
</dbReference>